<protein>
    <submittedName>
        <fullName evidence="1">Uncharacterized protein</fullName>
    </submittedName>
</protein>
<name>W2UJ37_9FLAO</name>
<reference evidence="2" key="1">
    <citation type="submission" date="2013-11" db="EMBL/GenBank/DDBJ databases">
        <title>Draft genome sequence from a member of Zhouia, isolated tidal flat.</title>
        <authorList>
            <person name="Jin H."/>
            <person name="Jeon C.O."/>
        </authorList>
    </citation>
    <scope>NUCLEOTIDE SEQUENCE [LARGE SCALE GENOMIC DNA]</scope>
    <source>
        <strain evidence="2">AD3</strain>
    </source>
</reference>
<dbReference type="EMBL" id="AYXY01000029">
    <property type="protein sequence ID" value="ETN93959.1"/>
    <property type="molecule type" value="Genomic_DNA"/>
</dbReference>
<gene>
    <name evidence="1" type="ORF">P278_31400</name>
</gene>
<keyword evidence="2" id="KW-1185">Reference proteome</keyword>
<dbReference type="AlphaFoldDB" id="W2UJ37"/>
<reference evidence="1 2" key="2">
    <citation type="journal article" date="2016" name="Genome Announc.">
        <title>Draft Genome Sequence of Zhouia amylolytica AD3, Isolated from Tidal Flat Sediment.</title>
        <authorList>
            <person name="Jia B."/>
            <person name="Jin H.M."/>
            <person name="Lee H.J."/>
            <person name="Jeon C.O."/>
        </authorList>
    </citation>
    <scope>NUCLEOTIDE SEQUENCE [LARGE SCALE GENOMIC DNA]</scope>
    <source>
        <strain evidence="1 2">AD3</strain>
    </source>
</reference>
<accession>W2UJ37</accession>
<proteinExistence type="predicted"/>
<sequence length="38" mass="4471">MVIPMTSNDTIKTDFPLRYVSFDSTILLIHRLNLITYK</sequence>
<organism evidence="1 2">
    <name type="scientific">Zhouia amylolytica AD3</name>
    <dbReference type="NCBI Taxonomy" id="1286632"/>
    <lineage>
        <taxon>Bacteria</taxon>
        <taxon>Pseudomonadati</taxon>
        <taxon>Bacteroidota</taxon>
        <taxon>Flavobacteriia</taxon>
        <taxon>Flavobacteriales</taxon>
        <taxon>Flavobacteriaceae</taxon>
        <taxon>Zhouia</taxon>
    </lineage>
</organism>
<evidence type="ECO:0000313" key="2">
    <source>
        <dbReference type="Proteomes" id="UP000018850"/>
    </source>
</evidence>
<dbReference type="Proteomes" id="UP000018850">
    <property type="component" value="Unassembled WGS sequence"/>
</dbReference>
<evidence type="ECO:0000313" key="1">
    <source>
        <dbReference type="EMBL" id="ETN93959.1"/>
    </source>
</evidence>
<comment type="caution">
    <text evidence="1">The sequence shown here is derived from an EMBL/GenBank/DDBJ whole genome shotgun (WGS) entry which is preliminary data.</text>
</comment>